<feature type="compositionally biased region" description="Pro residues" evidence="2">
    <location>
        <begin position="512"/>
        <end position="532"/>
    </location>
</feature>
<dbReference type="EC" id="3.4.-.-" evidence="5"/>
<dbReference type="RefSeq" id="WP_368498115.1">
    <property type="nucleotide sequence ID" value="NZ_CP162511.1"/>
</dbReference>
<dbReference type="Gene3D" id="3.40.50.1820">
    <property type="entry name" value="alpha/beta hydrolase"/>
    <property type="match status" value="1"/>
</dbReference>
<dbReference type="SUPFAM" id="SSF53474">
    <property type="entry name" value="alpha/beta-Hydrolases"/>
    <property type="match status" value="1"/>
</dbReference>
<accession>A0AB39BHW0</accession>
<feature type="compositionally biased region" description="Low complexity" evidence="2">
    <location>
        <begin position="533"/>
        <end position="545"/>
    </location>
</feature>
<evidence type="ECO:0000256" key="1">
    <source>
        <dbReference type="ARBA" id="ARBA00008645"/>
    </source>
</evidence>
<organism evidence="5">
    <name type="scientific">Herbiconiux sp. A18JL235</name>
    <dbReference type="NCBI Taxonomy" id="3152363"/>
    <lineage>
        <taxon>Bacteria</taxon>
        <taxon>Bacillati</taxon>
        <taxon>Actinomycetota</taxon>
        <taxon>Actinomycetes</taxon>
        <taxon>Micrococcales</taxon>
        <taxon>Microbacteriaceae</taxon>
        <taxon>Herbiconiux</taxon>
    </lineage>
</organism>
<evidence type="ECO:0000256" key="2">
    <source>
        <dbReference type="SAM" id="MobiDB-lite"/>
    </source>
</evidence>
<comment type="similarity">
    <text evidence="1">Belongs to the AB hydrolase superfamily.</text>
</comment>
<dbReference type="InterPro" id="IPR001375">
    <property type="entry name" value="Peptidase_S9_cat"/>
</dbReference>
<dbReference type="GO" id="GO:0008236">
    <property type="term" value="F:serine-type peptidase activity"/>
    <property type="evidence" value="ECO:0007669"/>
    <property type="project" value="InterPro"/>
</dbReference>
<dbReference type="EMBL" id="CP162511">
    <property type="protein sequence ID" value="XDI05727.1"/>
    <property type="molecule type" value="Genomic_DNA"/>
</dbReference>
<reference evidence="5" key="1">
    <citation type="submission" date="2024-05" db="EMBL/GenBank/DDBJ databases">
        <title>Herbiconiux sp. A18JL235.</title>
        <authorList>
            <person name="Zhang G."/>
        </authorList>
    </citation>
    <scope>NUCLEOTIDE SEQUENCE</scope>
    <source>
        <strain evidence="5">A18JL235</strain>
    </source>
</reference>
<name>A0AB39BHW0_9MICO</name>
<dbReference type="Pfam" id="PF00326">
    <property type="entry name" value="Peptidase_S9"/>
    <property type="match status" value="1"/>
</dbReference>
<gene>
    <name evidence="5" type="ORF">ABFY20_01145</name>
</gene>
<dbReference type="InterPro" id="IPR029058">
    <property type="entry name" value="AB_hydrolase_fold"/>
</dbReference>
<dbReference type="PANTHER" id="PTHR22946">
    <property type="entry name" value="DIENELACTONE HYDROLASE DOMAIN-CONTAINING PROTEIN-RELATED"/>
    <property type="match status" value="1"/>
</dbReference>
<evidence type="ECO:0000259" key="4">
    <source>
        <dbReference type="Pfam" id="PF00326"/>
    </source>
</evidence>
<proteinExistence type="inferred from homology"/>
<dbReference type="InterPro" id="IPR006311">
    <property type="entry name" value="TAT_signal"/>
</dbReference>
<keyword evidence="5" id="KW-0378">Hydrolase</keyword>
<sequence>MTPELTRRSLLGLAAAGGAGVAFGVAGAAPASAAVPGTSAVALAGTAARAAAGTGAVAARTTTSVAAPDPGLTPFPQQDDLNFQTLTAYGEAAYQAGEVGEVASAVAAVQAAITAGGAEAIPAYQPYADSFESLAARLAAEADAELAAGRYVTARARYLRAASYYNCVLFFVLGTDAPGREAEIYSAMQRCWAAAAALLEPVLQRVEIPAQVRFRELDGSVTTRTVTIPAYWGRASGTGAKPTVIVNNGSDAQFVDIWAYGGAAGLERGYNVLLFEGPGQGSMLFEQDIPFTPYWGDVVTPLVDFVTAQPETDAQKVALTGWSFGGVLVMRAAAAEPRLKAVVADPGFWDNAQPWQPLVDAMEQYFGSVSNANWKELFEGTSPAYGPDGQDALKFLVNKRGEIYGSTLHDEAMSGGVITDIVGLLDALTAFNADAALVGEVTAHVLINEYDSDTFFSGQGAQVAEWLTKAASVTSHTFTYATGTEFHCAPMAPQVRNEVVFDWLDEVLAHAPTPPAPPAPPVPPAPPAPPARPALADTGAPGTAAAVTAAVATGVAAAGATAATLAARSRSPHPATSTRE</sequence>
<dbReference type="PANTHER" id="PTHR22946:SF12">
    <property type="entry name" value="CONIDIAL PIGMENT BIOSYNTHESIS PROTEIN AYG1 (AFU_ORTHOLOGUE AFUA_2G17550)"/>
    <property type="match status" value="1"/>
</dbReference>
<evidence type="ECO:0000256" key="3">
    <source>
        <dbReference type="SAM" id="SignalP"/>
    </source>
</evidence>
<dbReference type="Gene3D" id="1.20.1440.110">
    <property type="entry name" value="acylaminoacyl peptidase"/>
    <property type="match status" value="1"/>
</dbReference>
<feature type="region of interest" description="Disordered" evidence="2">
    <location>
        <begin position="511"/>
        <end position="545"/>
    </location>
</feature>
<dbReference type="AlphaFoldDB" id="A0AB39BHW0"/>
<dbReference type="InterPro" id="IPR050261">
    <property type="entry name" value="FrsA_esterase"/>
</dbReference>
<keyword evidence="3" id="KW-0732">Signal</keyword>
<feature type="signal peptide" evidence="3">
    <location>
        <begin position="1"/>
        <end position="33"/>
    </location>
</feature>
<dbReference type="PROSITE" id="PS51318">
    <property type="entry name" value="TAT"/>
    <property type="match status" value="1"/>
</dbReference>
<feature type="chain" id="PRO_5044200318" evidence="3">
    <location>
        <begin position="34"/>
        <end position="580"/>
    </location>
</feature>
<protein>
    <submittedName>
        <fullName evidence="5">Alpha/beta hydrolase family protein</fullName>
        <ecNumber evidence="5">3.4.-.-</ecNumber>
    </submittedName>
</protein>
<feature type="domain" description="Peptidase S9 prolyl oligopeptidase catalytic" evidence="4">
    <location>
        <begin position="303"/>
        <end position="382"/>
    </location>
</feature>
<evidence type="ECO:0000313" key="5">
    <source>
        <dbReference type="EMBL" id="XDI05727.1"/>
    </source>
</evidence>
<dbReference type="GO" id="GO:0006508">
    <property type="term" value="P:proteolysis"/>
    <property type="evidence" value="ECO:0007669"/>
    <property type="project" value="InterPro"/>
</dbReference>